<feature type="transmembrane region" description="Helical" evidence="1">
    <location>
        <begin position="108"/>
        <end position="126"/>
    </location>
</feature>
<keyword evidence="1" id="KW-1133">Transmembrane helix</keyword>
<keyword evidence="1" id="KW-0812">Transmembrane</keyword>
<gene>
    <name evidence="3" type="ordered locus">DEHA2E23562g</name>
</gene>
<dbReference type="Gene3D" id="3.40.50.1820">
    <property type="entry name" value="alpha/beta hydrolase"/>
    <property type="match status" value="1"/>
</dbReference>
<evidence type="ECO:0000313" key="4">
    <source>
        <dbReference type="Proteomes" id="UP000000599"/>
    </source>
</evidence>
<dbReference type="AlphaFoldDB" id="Q6BN96"/>
<dbReference type="VEuPathDB" id="FungiDB:DEHA2E23562g"/>
<sequence>MTTQHQADLYLLPHTSQYPSLIHSKEDLESVLLVPSTFTSKSEWDLVVPFLLAKGKYHLLIPDFSCYGENVSDDAAVARPQQLFSVREISALLAHLIRKTAIKGKAKIVGLSLGAIIAISVASLYSDVVNDAVFVSGYEVYPHLDPAGIAPYGLWAINRIERLVPISIIRWAMDGADIQQESRSGSLSFCREIIRCLSGVDSWPPIPWPSRTMIVAAGKRNWFLPSADHPEDAKKLADIGKIMNGRTVAVVHPLMRHPWNRQAPELFAEAVWTWFEKGRLTEGFQHL</sequence>
<dbReference type="KEGG" id="dha:DEHA2E23562g"/>
<dbReference type="GeneID" id="2902571"/>
<dbReference type="Pfam" id="PF12697">
    <property type="entry name" value="Abhydrolase_6"/>
    <property type="match status" value="1"/>
</dbReference>
<dbReference type="EMBL" id="CR382137">
    <property type="protein sequence ID" value="CAG88608.2"/>
    <property type="molecule type" value="Genomic_DNA"/>
</dbReference>
<dbReference type="HOGENOM" id="CLU_057358_0_0_1"/>
<reference evidence="3 4" key="1">
    <citation type="journal article" date="2004" name="Nature">
        <title>Genome evolution in yeasts.</title>
        <authorList>
            <consortium name="Genolevures"/>
            <person name="Dujon B."/>
            <person name="Sherman D."/>
            <person name="Fischer G."/>
            <person name="Durrens P."/>
            <person name="Casaregola S."/>
            <person name="Lafontaine I."/>
            <person name="de Montigny J."/>
            <person name="Marck C."/>
            <person name="Neuveglise C."/>
            <person name="Talla E."/>
            <person name="Goffard N."/>
            <person name="Frangeul L."/>
            <person name="Aigle M."/>
            <person name="Anthouard V."/>
            <person name="Babour A."/>
            <person name="Barbe V."/>
            <person name="Barnay S."/>
            <person name="Blanchin S."/>
            <person name="Beckerich J.M."/>
            <person name="Beyne E."/>
            <person name="Bleykasten C."/>
            <person name="Boisrame A."/>
            <person name="Boyer J."/>
            <person name="Cattolico L."/>
            <person name="Confanioleri F."/>
            <person name="de Daruvar A."/>
            <person name="Despons L."/>
            <person name="Fabre E."/>
            <person name="Fairhead C."/>
            <person name="Ferry-Dumazet H."/>
            <person name="Groppi A."/>
            <person name="Hantraye F."/>
            <person name="Hennequin C."/>
            <person name="Jauniaux N."/>
            <person name="Joyet P."/>
            <person name="Kachouri R."/>
            <person name="Kerrest A."/>
            <person name="Koszul R."/>
            <person name="Lemaire M."/>
            <person name="Lesur I."/>
            <person name="Ma L."/>
            <person name="Muller H."/>
            <person name="Nicaud J.M."/>
            <person name="Nikolski M."/>
            <person name="Oztas S."/>
            <person name="Ozier-Kalogeropoulos O."/>
            <person name="Pellenz S."/>
            <person name="Potier S."/>
            <person name="Richard G.F."/>
            <person name="Straub M.L."/>
            <person name="Suleau A."/>
            <person name="Swennene D."/>
            <person name="Tekaia F."/>
            <person name="Wesolowski-Louvel M."/>
            <person name="Westhof E."/>
            <person name="Wirth B."/>
            <person name="Zeniou-Meyer M."/>
            <person name="Zivanovic I."/>
            <person name="Bolotin-Fukuhara M."/>
            <person name="Thierry A."/>
            <person name="Bouchier C."/>
            <person name="Caudron B."/>
            <person name="Scarpelli C."/>
            <person name="Gaillardin C."/>
            <person name="Weissenbach J."/>
            <person name="Wincker P."/>
            <person name="Souciet J.L."/>
        </authorList>
    </citation>
    <scope>NUCLEOTIDE SEQUENCE [LARGE SCALE GENOMIC DNA]</scope>
    <source>
        <strain evidence="4">ATCC 36239 / CBS 767 / BCRC 21394 / JCM 1990 / NBRC 0083 / IGC 2968</strain>
    </source>
</reference>
<proteinExistence type="predicted"/>
<dbReference type="OrthoDB" id="8119704at2759"/>
<dbReference type="Proteomes" id="UP000000599">
    <property type="component" value="Chromosome E"/>
</dbReference>
<dbReference type="eggNOG" id="ENOG502T9MP">
    <property type="taxonomic scope" value="Eukaryota"/>
</dbReference>
<protein>
    <submittedName>
        <fullName evidence="3">DEHA2E23562p</fullName>
    </submittedName>
</protein>
<organism evidence="3 4">
    <name type="scientific">Debaryomyces hansenii (strain ATCC 36239 / CBS 767 / BCRC 21394 / JCM 1990 / NBRC 0083 / IGC 2968)</name>
    <name type="common">Yeast</name>
    <name type="synonym">Torulaspora hansenii</name>
    <dbReference type="NCBI Taxonomy" id="284592"/>
    <lineage>
        <taxon>Eukaryota</taxon>
        <taxon>Fungi</taxon>
        <taxon>Dikarya</taxon>
        <taxon>Ascomycota</taxon>
        <taxon>Saccharomycotina</taxon>
        <taxon>Pichiomycetes</taxon>
        <taxon>Debaryomycetaceae</taxon>
        <taxon>Debaryomyces</taxon>
    </lineage>
</organism>
<dbReference type="OMA" id="WAMDGAD"/>
<feature type="domain" description="AB hydrolase-1" evidence="2">
    <location>
        <begin position="31"/>
        <end position="270"/>
    </location>
</feature>
<dbReference type="InterPro" id="IPR029058">
    <property type="entry name" value="AB_hydrolase_fold"/>
</dbReference>
<dbReference type="SUPFAM" id="SSF53474">
    <property type="entry name" value="alpha/beta-Hydrolases"/>
    <property type="match status" value="1"/>
</dbReference>
<keyword evidence="4" id="KW-1185">Reference proteome</keyword>
<dbReference type="InterPro" id="IPR000073">
    <property type="entry name" value="AB_hydrolase_1"/>
</dbReference>
<evidence type="ECO:0000313" key="3">
    <source>
        <dbReference type="EMBL" id="CAG88608.2"/>
    </source>
</evidence>
<keyword evidence="1" id="KW-0472">Membrane</keyword>
<name>Q6BN96_DEBHA</name>
<dbReference type="InParanoid" id="Q6BN96"/>
<evidence type="ECO:0000256" key="1">
    <source>
        <dbReference type="SAM" id="Phobius"/>
    </source>
</evidence>
<dbReference type="RefSeq" id="XP_460324.2">
    <property type="nucleotide sequence ID" value="XM_460324.1"/>
</dbReference>
<evidence type="ECO:0000259" key="2">
    <source>
        <dbReference type="Pfam" id="PF12697"/>
    </source>
</evidence>
<accession>Q6BN96</accession>